<evidence type="ECO:0000256" key="4">
    <source>
        <dbReference type="ARBA" id="ARBA00022777"/>
    </source>
</evidence>
<feature type="transmembrane region" description="Helical" evidence="7">
    <location>
        <begin position="400"/>
        <end position="419"/>
    </location>
</feature>
<dbReference type="AlphaFoldDB" id="A0A1M4VZJ4"/>
<organism evidence="9 10">
    <name type="scientific">Arenibacter palladensis</name>
    <dbReference type="NCBI Taxonomy" id="237373"/>
    <lineage>
        <taxon>Bacteria</taxon>
        <taxon>Pseudomonadati</taxon>
        <taxon>Bacteroidota</taxon>
        <taxon>Flavobacteriia</taxon>
        <taxon>Flavobacteriales</taxon>
        <taxon>Flavobacteriaceae</taxon>
        <taxon>Arenibacter</taxon>
    </lineage>
</organism>
<dbReference type="Gene3D" id="3.30.565.10">
    <property type="entry name" value="Histidine kinase-like ATPase, C-terminal domain"/>
    <property type="match status" value="1"/>
</dbReference>
<dbReference type="Proteomes" id="UP000184406">
    <property type="component" value="Unassembled WGS sequence"/>
</dbReference>
<dbReference type="InterPro" id="IPR019734">
    <property type="entry name" value="TPR_rpt"/>
</dbReference>
<keyword evidence="7" id="KW-1133">Transmembrane helix</keyword>
<feature type="signal peptide" evidence="8">
    <location>
        <begin position="1"/>
        <end position="20"/>
    </location>
</feature>
<dbReference type="InterPro" id="IPR050482">
    <property type="entry name" value="Sensor_HK_TwoCompSys"/>
</dbReference>
<evidence type="ECO:0000256" key="8">
    <source>
        <dbReference type="SAM" id="SignalP"/>
    </source>
</evidence>
<dbReference type="SUPFAM" id="SSF55874">
    <property type="entry name" value="ATPase domain of HSP90 chaperone/DNA topoisomerase II/histidine kinase"/>
    <property type="match status" value="1"/>
</dbReference>
<feature type="repeat" description="TPR" evidence="6">
    <location>
        <begin position="86"/>
        <end position="119"/>
    </location>
</feature>
<evidence type="ECO:0000313" key="9">
    <source>
        <dbReference type="EMBL" id="SHE74379.1"/>
    </source>
</evidence>
<dbReference type="PANTHER" id="PTHR24421">
    <property type="entry name" value="NITRATE/NITRITE SENSOR PROTEIN NARX-RELATED"/>
    <property type="match status" value="1"/>
</dbReference>
<keyword evidence="7" id="KW-0812">Transmembrane</keyword>
<feature type="chain" id="PRO_5012657442" description="histidine kinase" evidence="8">
    <location>
        <begin position="21"/>
        <end position="624"/>
    </location>
</feature>
<dbReference type="PANTHER" id="PTHR24421:SF10">
    <property type="entry name" value="NITRATE_NITRITE SENSOR PROTEIN NARQ"/>
    <property type="match status" value="1"/>
</dbReference>
<evidence type="ECO:0000256" key="5">
    <source>
        <dbReference type="ARBA" id="ARBA00023012"/>
    </source>
</evidence>
<evidence type="ECO:0000256" key="7">
    <source>
        <dbReference type="SAM" id="Phobius"/>
    </source>
</evidence>
<proteinExistence type="predicted"/>
<dbReference type="EC" id="2.7.13.3" evidence="2"/>
<name>A0A1M4VZJ4_9FLAO</name>
<dbReference type="CDD" id="cd16917">
    <property type="entry name" value="HATPase_UhpB-NarQ-NarX-like"/>
    <property type="match status" value="1"/>
</dbReference>
<dbReference type="GO" id="GO:0004673">
    <property type="term" value="F:protein histidine kinase activity"/>
    <property type="evidence" value="ECO:0007669"/>
    <property type="project" value="UniProtKB-EC"/>
</dbReference>
<keyword evidence="6" id="KW-0802">TPR repeat</keyword>
<evidence type="ECO:0000256" key="3">
    <source>
        <dbReference type="ARBA" id="ARBA00022679"/>
    </source>
</evidence>
<comment type="catalytic activity">
    <reaction evidence="1">
        <text>ATP + protein L-histidine = ADP + protein N-phospho-L-histidine.</text>
        <dbReference type="EC" id="2.7.13.3"/>
    </reaction>
</comment>
<dbReference type="RefSeq" id="WP_072860694.1">
    <property type="nucleotide sequence ID" value="NZ_FQUX01000001.1"/>
</dbReference>
<dbReference type="InterPro" id="IPR011990">
    <property type="entry name" value="TPR-like_helical_dom_sf"/>
</dbReference>
<keyword evidence="7" id="KW-0472">Membrane</keyword>
<evidence type="ECO:0000256" key="2">
    <source>
        <dbReference type="ARBA" id="ARBA00012438"/>
    </source>
</evidence>
<dbReference type="EMBL" id="FQUX01000001">
    <property type="protein sequence ID" value="SHE74379.1"/>
    <property type="molecule type" value="Genomic_DNA"/>
</dbReference>
<dbReference type="GO" id="GO:0000160">
    <property type="term" value="P:phosphorelay signal transduction system"/>
    <property type="evidence" value="ECO:0007669"/>
    <property type="project" value="UniProtKB-KW"/>
</dbReference>
<keyword evidence="8" id="KW-0732">Signal</keyword>
<sequence length="624" mass="70486">MKFKFGLSLIFVLIYNCCLAGLSPENGIANSNYQYSATVKKPTDSLEQLKKQIGGFAKKKDYQNAIVLSKKLLLKAKVLSDSSHITNAYWRLGYYYKILDQLDSAYFYFDKAYALNLKLKDSIGSGDRLLDMANIQKSLGDYNAGMVTATEGLQYLEGTNELVSVIGLYQNIAICQKELGHPKEALRWSDKIFSLLKKQPAADISNENLYNIKTTRANILAELKNYPTSFKILDSIAANTQGSNPWQFARAICNKGYYMWLENKDNAQSESLQLEALRIRQELNTAPGLISSTIHLAEYYFETNKPLALDYAQKALTNSKKTNNPVAILEALDLLLPLKKTLGQDVSEDAIFYSQVQNTLEKTKQAVRAIYAATKYDNDTLEKKNLMLLAQVAIKDKQKILAISAAIISLTLIVFVIFYKNQQKKKEQLEMAYKTELRLSKKLHDELGNDIFYLMTQVQKDPQEIVASEKVIILEGLNSIYQRIRDISKEYTAIDTGENFGKEFFSLLNSYSSTKTKLITKELPSNFWENVSEEAKIEVYRVLQELLVNMKKHSQATLVAITCTKNNKQVIIKYVDNGVGFNTTENYLGNGLKNVENRIKGIKGNIIFDSKPNEGVTATITFAI</sequence>
<keyword evidence="5" id="KW-0902">Two-component regulatory system</keyword>
<reference evidence="10" key="1">
    <citation type="submission" date="2016-11" db="EMBL/GenBank/DDBJ databases">
        <authorList>
            <person name="Varghese N."/>
            <person name="Submissions S."/>
        </authorList>
    </citation>
    <scope>NUCLEOTIDE SEQUENCE [LARGE SCALE GENOMIC DNA]</scope>
    <source>
        <strain evidence="10">DSM 17539</strain>
    </source>
</reference>
<keyword evidence="4 9" id="KW-0418">Kinase</keyword>
<keyword evidence="10" id="KW-1185">Reference proteome</keyword>
<dbReference type="Gene3D" id="1.25.40.10">
    <property type="entry name" value="Tetratricopeptide repeat domain"/>
    <property type="match status" value="2"/>
</dbReference>
<accession>A0A1M4VZJ4</accession>
<evidence type="ECO:0000313" key="10">
    <source>
        <dbReference type="Proteomes" id="UP000184406"/>
    </source>
</evidence>
<evidence type="ECO:0000256" key="1">
    <source>
        <dbReference type="ARBA" id="ARBA00000085"/>
    </source>
</evidence>
<dbReference type="InterPro" id="IPR036890">
    <property type="entry name" value="HATPase_C_sf"/>
</dbReference>
<protein>
    <recommendedName>
        <fullName evidence="2">histidine kinase</fullName>
        <ecNumber evidence="2">2.7.13.3</ecNumber>
    </recommendedName>
</protein>
<gene>
    <name evidence="9" type="ORF">SAMN03080594_1011151</name>
</gene>
<keyword evidence="3" id="KW-0808">Transferase</keyword>
<dbReference type="OrthoDB" id="943406at2"/>
<evidence type="ECO:0000256" key="6">
    <source>
        <dbReference type="PROSITE-ProRule" id="PRU00339"/>
    </source>
</evidence>
<dbReference type="SUPFAM" id="SSF48452">
    <property type="entry name" value="TPR-like"/>
    <property type="match status" value="1"/>
</dbReference>
<dbReference type="PROSITE" id="PS50005">
    <property type="entry name" value="TPR"/>
    <property type="match status" value="1"/>
</dbReference>